<feature type="domain" description="Exoribonuclease phosphorolytic" evidence="8">
    <location>
        <begin position="20"/>
        <end position="150"/>
    </location>
</feature>
<evidence type="ECO:0000256" key="3">
    <source>
        <dbReference type="ARBA" id="ARBA00022555"/>
    </source>
</evidence>
<evidence type="ECO:0000259" key="8">
    <source>
        <dbReference type="Pfam" id="PF01138"/>
    </source>
</evidence>
<dbReference type="InterPro" id="IPR002381">
    <property type="entry name" value="RNase_PH_bac-type"/>
</dbReference>
<feature type="region of interest" description="Disordered" evidence="7">
    <location>
        <begin position="1"/>
        <end position="21"/>
    </location>
</feature>
<dbReference type="SUPFAM" id="SSF54211">
    <property type="entry name" value="Ribosomal protein S5 domain 2-like"/>
    <property type="match status" value="1"/>
</dbReference>
<feature type="compositionally biased region" description="Low complexity" evidence="7">
    <location>
        <begin position="7"/>
        <end position="18"/>
    </location>
</feature>
<feature type="binding site" evidence="6">
    <location>
        <position position="96"/>
    </location>
    <ligand>
        <name>phosphate</name>
        <dbReference type="ChEBI" id="CHEBI:43474"/>
        <note>substrate</note>
    </ligand>
</feature>
<organism evidence="10 11">
    <name type="scientific">Siccirubricoccus soli</name>
    <dbReference type="NCBI Taxonomy" id="2899147"/>
    <lineage>
        <taxon>Bacteria</taxon>
        <taxon>Pseudomonadati</taxon>
        <taxon>Pseudomonadota</taxon>
        <taxon>Alphaproteobacteria</taxon>
        <taxon>Acetobacterales</taxon>
        <taxon>Roseomonadaceae</taxon>
        <taxon>Siccirubricoccus</taxon>
    </lineage>
</organism>
<feature type="domain" description="Exoribonuclease phosphorolytic" evidence="9">
    <location>
        <begin position="167"/>
        <end position="233"/>
    </location>
</feature>
<evidence type="ECO:0000313" key="11">
    <source>
        <dbReference type="Proteomes" id="UP001523392"/>
    </source>
</evidence>
<sequence length="249" mass="26385">MNASSNARPAGRPSGRAADQLRTVSLQPGAARHAEGSCLIRMGNTEVLCTASVEGKVPPFLRGQGQGWVTAEYGMLPRATHTRGDREAARGKQSGRTQEIQRLIGRSLRAVTDLKAMGEMSVILDCDVLSADGGTRCASITGAWVALHLAFRHCMKMNVIGTMPLKDQVAAVSCGIWQGTPVLDLDYAEDSKAETDANFVMTGRGGIVEVQGTAEGEPFSEAELIGLLGLARQGTAELFRQQRTACGLG</sequence>
<keyword evidence="2 6" id="KW-0698">rRNA processing</keyword>
<comment type="function">
    <text evidence="6">Phosphorolytic 3'-5' exoribonuclease that plays an important role in tRNA 3'-end maturation. Removes nucleotide residues following the 3'-CCA terminus of tRNAs; can also add nucleotides to the ends of RNA molecules by using nucleoside diphosphates as substrates, but this may not be physiologically important. Probably plays a role in initiation of 16S rRNA degradation (leading to ribosome degradation) during starvation.</text>
</comment>
<dbReference type="Proteomes" id="UP001523392">
    <property type="component" value="Unassembled WGS sequence"/>
</dbReference>
<dbReference type="InterPro" id="IPR001247">
    <property type="entry name" value="ExoRNase_PH_dom1"/>
</dbReference>
<dbReference type="NCBIfam" id="TIGR01966">
    <property type="entry name" value="RNasePH"/>
    <property type="match status" value="1"/>
</dbReference>
<proteinExistence type="inferred from homology"/>
<dbReference type="PANTHER" id="PTHR11953:SF0">
    <property type="entry name" value="EXOSOME COMPLEX COMPONENT RRP41"/>
    <property type="match status" value="1"/>
</dbReference>
<dbReference type="InterPro" id="IPR020568">
    <property type="entry name" value="Ribosomal_Su5_D2-typ_SF"/>
</dbReference>
<reference evidence="10 11" key="1">
    <citation type="submission" date="2021-12" db="EMBL/GenBank/DDBJ databases">
        <title>Siccirubricoccus leaddurans sp. nov., a high concentration Zn2+ tolerance bacterium.</title>
        <authorList>
            <person name="Cao Y."/>
        </authorList>
    </citation>
    <scope>NUCLEOTIDE SEQUENCE [LARGE SCALE GENOMIC DNA]</scope>
    <source>
        <strain evidence="10 11">KC 17139</strain>
    </source>
</reference>
<keyword evidence="11" id="KW-1185">Reference proteome</keyword>
<keyword evidence="3 6" id="KW-0820">tRNA-binding</keyword>
<protein>
    <recommendedName>
        <fullName evidence="6">Ribonuclease PH</fullName>
        <shortName evidence="6">RNase PH</shortName>
        <ecNumber evidence="6">2.7.7.56</ecNumber>
    </recommendedName>
    <alternativeName>
        <fullName evidence="6">tRNA nucleotidyltransferase</fullName>
    </alternativeName>
</protein>
<keyword evidence="5" id="KW-0694">RNA-binding</keyword>
<evidence type="ECO:0000256" key="2">
    <source>
        <dbReference type="ARBA" id="ARBA00022552"/>
    </source>
</evidence>
<evidence type="ECO:0000256" key="7">
    <source>
        <dbReference type="SAM" id="MobiDB-lite"/>
    </source>
</evidence>
<dbReference type="SUPFAM" id="SSF55666">
    <property type="entry name" value="Ribonuclease PH domain 2-like"/>
    <property type="match status" value="1"/>
</dbReference>
<evidence type="ECO:0000259" key="9">
    <source>
        <dbReference type="Pfam" id="PF03725"/>
    </source>
</evidence>
<evidence type="ECO:0000256" key="5">
    <source>
        <dbReference type="ARBA" id="ARBA00022884"/>
    </source>
</evidence>
<feature type="binding site" evidence="6">
    <location>
        <begin position="134"/>
        <end position="136"/>
    </location>
    <ligand>
        <name>phosphate</name>
        <dbReference type="ChEBI" id="CHEBI:43474"/>
        <note>substrate</note>
    </ligand>
</feature>
<keyword evidence="6" id="KW-0548">Nucleotidyltransferase</keyword>
<dbReference type="Pfam" id="PF01138">
    <property type="entry name" value="RNase_PH"/>
    <property type="match status" value="1"/>
</dbReference>
<comment type="catalytic activity">
    <reaction evidence="6">
        <text>tRNA(n+1) + phosphate = tRNA(n) + a ribonucleoside 5'-diphosphate</text>
        <dbReference type="Rhea" id="RHEA:10628"/>
        <dbReference type="Rhea" id="RHEA-COMP:17343"/>
        <dbReference type="Rhea" id="RHEA-COMP:17344"/>
        <dbReference type="ChEBI" id="CHEBI:43474"/>
        <dbReference type="ChEBI" id="CHEBI:57930"/>
        <dbReference type="ChEBI" id="CHEBI:173114"/>
        <dbReference type="EC" id="2.7.7.56"/>
    </reaction>
</comment>
<evidence type="ECO:0000313" key="10">
    <source>
        <dbReference type="EMBL" id="MCO6418320.1"/>
    </source>
</evidence>
<dbReference type="InterPro" id="IPR050080">
    <property type="entry name" value="RNase_PH"/>
</dbReference>
<comment type="subunit">
    <text evidence="6">Homohexameric ring arranged as a trimer of dimers.</text>
</comment>
<dbReference type="InterPro" id="IPR015847">
    <property type="entry name" value="ExoRNase_PH_dom2"/>
</dbReference>
<accession>A0ABT1DBH0</accession>
<comment type="caution">
    <text evidence="10">The sequence shown here is derived from an EMBL/GenBank/DDBJ whole genome shotgun (WGS) entry which is preliminary data.</text>
</comment>
<gene>
    <name evidence="6 10" type="primary">rph</name>
    <name evidence="10" type="ORF">JYK14_19430</name>
</gene>
<evidence type="ECO:0000256" key="4">
    <source>
        <dbReference type="ARBA" id="ARBA00022694"/>
    </source>
</evidence>
<dbReference type="EMBL" id="JAFIRR010000125">
    <property type="protein sequence ID" value="MCO6418320.1"/>
    <property type="molecule type" value="Genomic_DNA"/>
</dbReference>
<comment type="similarity">
    <text evidence="1 6">Belongs to the RNase PH family.</text>
</comment>
<evidence type="ECO:0000256" key="1">
    <source>
        <dbReference type="ARBA" id="ARBA00006678"/>
    </source>
</evidence>
<dbReference type="RefSeq" id="WP_252954947.1">
    <property type="nucleotide sequence ID" value="NZ_JAFIRR010000125.1"/>
</dbReference>
<keyword evidence="4 6" id="KW-0819">tRNA processing</keyword>
<dbReference type="Pfam" id="PF03725">
    <property type="entry name" value="RNase_PH_C"/>
    <property type="match status" value="1"/>
</dbReference>
<dbReference type="InterPro" id="IPR036345">
    <property type="entry name" value="ExoRNase_PH_dom2_sf"/>
</dbReference>
<dbReference type="PANTHER" id="PTHR11953">
    <property type="entry name" value="EXOSOME COMPLEX COMPONENT"/>
    <property type="match status" value="1"/>
</dbReference>
<dbReference type="InterPro" id="IPR027408">
    <property type="entry name" value="PNPase/RNase_PH_dom_sf"/>
</dbReference>
<keyword evidence="6" id="KW-0808">Transferase</keyword>
<dbReference type="CDD" id="cd11362">
    <property type="entry name" value="RNase_PH_bact"/>
    <property type="match status" value="1"/>
</dbReference>
<dbReference type="Gene3D" id="3.30.230.70">
    <property type="entry name" value="GHMP Kinase, N-terminal domain"/>
    <property type="match status" value="1"/>
</dbReference>
<dbReference type="HAMAP" id="MF_00564">
    <property type="entry name" value="RNase_PH"/>
    <property type="match status" value="1"/>
</dbReference>
<name>A0ABT1DBH0_9PROT</name>
<dbReference type="EC" id="2.7.7.56" evidence="6"/>
<evidence type="ECO:0000256" key="6">
    <source>
        <dbReference type="HAMAP-Rule" id="MF_00564"/>
    </source>
</evidence>